<keyword evidence="2" id="KW-1185">Reference proteome</keyword>
<accession>A0ACC0ZWP5</accession>
<sequence length="103" mass="11734">MSVSDLHREERWEERTTIWSVGDTHADDDDVRKLSVKPLLHIIEEIFQPASPSVPGFGQGTQVQLNVLEDDSAFQFDLNVMLAINEVYTFTHHSLCYISLSCL</sequence>
<name>A0ACC0ZWP5_9ROSI</name>
<reference evidence="2" key="1">
    <citation type="journal article" date="2023" name="G3 (Bethesda)">
        <title>Genome assembly and association tests identify interacting loci associated with vigor, precocity, and sex in interspecific pistachio rootstocks.</title>
        <authorList>
            <person name="Palmer W."/>
            <person name="Jacygrad E."/>
            <person name="Sagayaradj S."/>
            <person name="Cavanaugh K."/>
            <person name="Han R."/>
            <person name="Bertier L."/>
            <person name="Beede B."/>
            <person name="Kafkas S."/>
            <person name="Golino D."/>
            <person name="Preece J."/>
            <person name="Michelmore R."/>
        </authorList>
    </citation>
    <scope>NUCLEOTIDE SEQUENCE [LARGE SCALE GENOMIC DNA]</scope>
</reference>
<comment type="caution">
    <text evidence="1">The sequence shown here is derived from an EMBL/GenBank/DDBJ whole genome shotgun (WGS) entry which is preliminary data.</text>
</comment>
<evidence type="ECO:0000313" key="2">
    <source>
        <dbReference type="Proteomes" id="UP001164250"/>
    </source>
</evidence>
<proteinExistence type="predicted"/>
<protein>
    <submittedName>
        <fullName evidence="1">Uncharacterized protein</fullName>
    </submittedName>
</protein>
<dbReference type="EMBL" id="CM047910">
    <property type="protein sequence ID" value="KAJ0076215.1"/>
    <property type="molecule type" value="Genomic_DNA"/>
</dbReference>
<organism evidence="1 2">
    <name type="scientific">Pistacia atlantica</name>
    <dbReference type="NCBI Taxonomy" id="434234"/>
    <lineage>
        <taxon>Eukaryota</taxon>
        <taxon>Viridiplantae</taxon>
        <taxon>Streptophyta</taxon>
        <taxon>Embryophyta</taxon>
        <taxon>Tracheophyta</taxon>
        <taxon>Spermatophyta</taxon>
        <taxon>Magnoliopsida</taxon>
        <taxon>eudicotyledons</taxon>
        <taxon>Gunneridae</taxon>
        <taxon>Pentapetalae</taxon>
        <taxon>rosids</taxon>
        <taxon>malvids</taxon>
        <taxon>Sapindales</taxon>
        <taxon>Anacardiaceae</taxon>
        <taxon>Pistacia</taxon>
    </lineage>
</organism>
<gene>
    <name evidence="1" type="ORF">Patl1_33442</name>
</gene>
<dbReference type="Proteomes" id="UP001164250">
    <property type="component" value="Chromosome 15"/>
</dbReference>
<evidence type="ECO:0000313" key="1">
    <source>
        <dbReference type="EMBL" id="KAJ0076215.1"/>
    </source>
</evidence>